<name>A0ABS8Y777_DATST</name>
<proteinExistence type="predicted"/>
<feature type="region of interest" description="Disordered" evidence="1">
    <location>
        <begin position="64"/>
        <end position="100"/>
    </location>
</feature>
<feature type="region of interest" description="Disordered" evidence="1">
    <location>
        <begin position="1"/>
        <end position="41"/>
    </location>
</feature>
<comment type="caution">
    <text evidence="2">The sequence shown here is derived from an EMBL/GenBank/DDBJ whole genome shotgun (WGS) entry which is preliminary data.</text>
</comment>
<keyword evidence="3" id="KW-1185">Reference proteome</keyword>
<sequence length="100" mass="11132">MGRERPQKTRSEDIQQDLQERAAKSSSTSKGKGTKDKVLDLEKTVIVESTVALLLNQVTSYTNSAMMGNQSNGDGKKEESNGQARRKLETQMPRESTNWS</sequence>
<accession>A0ABS8Y777</accession>
<evidence type="ECO:0000256" key="1">
    <source>
        <dbReference type="SAM" id="MobiDB-lite"/>
    </source>
</evidence>
<organism evidence="2 3">
    <name type="scientific">Datura stramonium</name>
    <name type="common">Jimsonweed</name>
    <name type="synonym">Common thornapple</name>
    <dbReference type="NCBI Taxonomy" id="4076"/>
    <lineage>
        <taxon>Eukaryota</taxon>
        <taxon>Viridiplantae</taxon>
        <taxon>Streptophyta</taxon>
        <taxon>Embryophyta</taxon>
        <taxon>Tracheophyta</taxon>
        <taxon>Spermatophyta</taxon>
        <taxon>Magnoliopsida</taxon>
        <taxon>eudicotyledons</taxon>
        <taxon>Gunneridae</taxon>
        <taxon>Pentapetalae</taxon>
        <taxon>asterids</taxon>
        <taxon>lamiids</taxon>
        <taxon>Solanales</taxon>
        <taxon>Solanaceae</taxon>
        <taxon>Solanoideae</taxon>
        <taxon>Datureae</taxon>
        <taxon>Datura</taxon>
    </lineage>
</organism>
<feature type="compositionally biased region" description="Basic and acidic residues" evidence="1">
    <location>
        <begin position="1"/>
        <end position="23"/>
    </location>
</feature>
<protein>
    <submittedName>
        <fullName evidence="2">Uncharacterized protein</fullName>
    </submittedName>
</protein>
<gene>
    <name evidence="2" type="ORF">HAX54_007237</name>
</gene>
<feature type="compositionally biased region" description="Polar residues" evidence="1">
    <location>
        <begin position="64"/>
        <end position="73"/>
    </location>
</feature>
<evidence type="ECO:0000313" key="2">
    <source>
        <dbReference type="EMBL" id="MCE5167510.1"/>
    </source>
</evidence>
<feature type="non-terminal residue" evidence="2">
    <location>
        <position position="100"/>
    </location>
</feature>
<dbReference type="EMBL" id="JACEIK010136997">
    <property type="protein sequence ID" value="MCE5167510.1"/>
    <property type="molecule type" value="Genomic_DNA"/>
</dbReference>
<dbReference type="Proteomes" id="UP000823775">
    <property type="component" value="Unassembled WGS sequence"/>
</dbReference>
<reference evidence="2 3" key="1">
    <citation type="journal article" date="2021" name="BMC Genomics">
        <title>Datura genome reveals duplications of psychoactive alkaloid biosynthetic genes and high mutation rate following tissue culture.</title>
        <authorList>
            <person name="Rajewski A."/>
            <person name="Carter-House D."/>
            <person name="Stajich J."/>
            <person name="Litt A."/>
        </authorList>
    </citation>
    <scope>NUCLEOTIDE SEQUENCE [LARGE SCALE GENOMIC DNA]</scope>
    <source>
        <strain evidence="2">AR-01</strain>
    </source>
</reference>
<evidence type="ECO:0000313" key="3">
    <source>
        <dbReference type="Proteomes" id="UP000823775"/>
    </source>
</evidence>